<dbReference type="GO" id="GO:0008270">
    <property type="term" value="F:zinc ion binding"/>
    <property type="evidence" value="ECO:0007669"/>
    <property type="project" value="UniProtKB-KW"/>
</dbReference>
<accession>A0A1I7VCG7</accession>
<dbReference type="SUPFAM" id="SSF57716">
    <property type="entry name" value="Glucocorticoid receptor-like (DNA-binding domain)"/>
    <property type="match status" value="1"/>
</dbReference>
<dbReference type="AlphaFoldDB" id="A0A1I7VCG7"/>
<dbReference type="InterPro" id="IPR050274">
    <property type="entry name" value="Nuclear_hormone_rcpt_NR2"/>
</dbReference>
<evidence type="ECO:0000256" key="4">
    <source>
        <dbReference type="ARBA" id="ARBA00022771"/>
    </source>
</evidence>
<keyword evidence="6" id="KW-0805">Transcription regulation</keyword>
<dbReference type="Proteomes" id="UP000095285">
    <property type="component" value="Unassembled WGS sequence"/>
</dbReference>
<comment type="similarity">
    <text evidence="2">Belongs to the nuclear hormone receptor family.</text>
</comment>
<proteinExistence type="inferred from homology"/>
<protein>
    <submittedName>
        <fullName evidence="13">Nuclear receptor domain-containing protein</fullName>
    </submittedName>
</protein>
<dbReference type="SMART" id="SM00399">
    <property type="entry name" value="ZnF_C4"/>
    <property type="match status" value="1"/>
</dbReference>
<dbReference type="GO" id="GO:0003700">
    <property type="term" value="F:DNA-binding transcription factor activity"/>
    <property type="evidence" value="ECO:0007669"/>
    <property type="project" value="InterPro"/>
</dbReference>
<dbReference type="GO" id="GO:0000978">
    <property type="term" value="F:RNA polymerase II cis-regulatory region sequence-specific DNA binding"/>
    <property type="evidence" value="ECO:0007669"/>
    <property type="project" value="InterPro"/>
</dbReference>
<comment type="subcellular location">
    <subcellularLocation>
        <location evidence="1">Nucleus</location>
    </subcellularLocation>
</comment>
<evidence type="ECO:0000256" key="1">
    <source>
        <dbReference type="ARBA" id="ARBA00004123"/>
    </source>
</evidence>
<keyword evidence="10" id="KW-0539">Nucleus</keyword>
<evidence type="ECO:0000256" key="7">
    <source>
        <dbReference type="ARBA" id="ARBA00023125"/>
    </source>
</evidence>
<dbReference type="InterPro" id="IPR049636">
    <property type="entry name" value="HNF4-like_DBD"/>
</dbReference>
<dbReference type="PRINTS" id="PR00047">
    <property type="entry name" value="STROIDFINGER"/>
</dbReference>
<dbReference type="CDD" id="cd06960">
    <property type="entry name" value="NR_DBD_HNF4A"/>
    <property type="match status" value="1"/>
</dbReference>
<keyword evidence="8" id="KW-0804">Transcription</keyword>
<keyword evidence="5" id="KW-0862">Zinc</keyword>
<keyword evidence="3" id="KW-0479">Metal-binding</keyword>
<keyword evidence="9" id="KW-0675">Receptor</keyword>
<dbReference type="InterPro" id="IPR001628">
    <property type="entry name" value="Znf_hrmn_rcpt"/>
</dbReference>
<evidence type="ECO:0000313" key="12">
    <source>
        <dbReference type="Proteomes" id="UP000095285"/>
    </source>
</evidence>
<dbReference type="Pfam" id="PF00105">
    <property type="entry name" value="zf-C4"/>
    <property type="match status" value="1"/>
</dbReference>
<dbReference type="PROSITE" id="PS51030">
    <property type="entry name" value="NUCLEAR_REC_DBD_2"/>
    <property type="match status" value="1"/>
</dbReference>
<reference evidence="13" key="2">
    <citation type="submission" date="2016-11" db="UniProtKB">
        <authorList>
            <consortium name="WormBaseParasite"/>
        </authorList>
    </citation>
    <scope>IDENTIFICATION</scope>
</reference>
<evidence type="ECO:0000256" key="2">
    <source>
        <dbReference type="ARBA" id="ARBA00005993"/>
    </source>
</evidence>
<keyword evidence="7" id="KW-0238">DNA-binding</keyword>
<evidence type="ECO:0000256" key="10">
    <source>
        <dbReference type="ARBA" id="ARBA00023242"/>
    </source>
</evidence>
<keyword evidence="4" id="KW-0863">Zinc-finger</keyword>
<name>A0A1I7VCG7_LOALO</name>
<evidence type="ECO:0000256" key="8">
    <source>
        <dbReference type="ARBA" id="ARBA00023163"/>
    </source>
</evidence>
<dbReference type="InterPro" id="IPR013088">
    <property type="entry name" value="Znf_NHR/GATA"/>
</dbReference>
<feature type="domain" description="Nuclear receptor" evidence="11">
    <location>
        <begin position="4"/>
        <end position="79"/>
    </location>
</feature>
<sequence>VYILEQCSICGDNADGYHYGVLSCRGCNAFFRRAVLLGVKFHCRRGGTCRVDKNARCACRACRFKKCEQMGMDRKVVNISTKRIAKDSMEFISNSSLSTISNNNQLEMRKDTSLAFGYDYGITSTIQGRGLIARLVDDYREQRERRRMMLCHCLEEIMNDEVERILKGPASILDYVDIFKVQVVLMHEWVLSLEEFK</sequence>
<evidence type="ECO:0000256" key="3">
    <source>
        <dbReference type="ARBA" id="ARBA00022723"/>
    </source>
</evidence>
<evidence type="ECO:0000256" key="6">
    <source>
        <dbReference type="ARBA" id="ARBA00023015"/>
    </source>
</evidence>
<evidence type="ECO:0000256" key="9">
    <source>
        <dbReference type="ARBA" id="ARBA00023170"/>
    </source>
</evidence>
<evidence type="ECO:0000313" key="13">
    <source>
        <dbReference type="WBParaSite" id="EN70_12269"/>
    </source>
</evidence>
<dbReference type="Gene3D" id="3.30.50.10">
    <property type="entry name" value="Erythroid Transcription Factor GATA-1, subunit A"/>
    <property type="match status" value="1"/>
</dbReference>
<dbReference type="PROSITE" id="PS00031">
    <property type="entry name" value="NUCLEAR_REC_DBD_1"/>
    <property type="match status" value="1"/>
</dbReference>
<dbReference type="PANTHER" id="PTHR24083">
    <property type="entry name" value="NUCLEAR HORMONE RECEPTOR"/>
    <property type="match status" value="1"/>
</dbReference>
<evidence type="ECO:0000259" key="11">
    <source>
        <dbReference type="PROSITE" id="PS51030"/>
    </source>
</evidence>
<evidence type="ECO:0000256" key="5">
    <source>
        <dbReference type="ARBA" id="ARBA00022833"/>
    </source>
</evidence>
<dbReference type="WBParaSite" id="EN70_12269">
    <property type="protein sequence ID" value="EN70_12269"/>
    <property type="gene ID" value="EN70_12269"/>
</dbReference>
<organism evidence="12 13">
    <name type="scientific">Loa loa</name>
    <name type="common">Eye worm</name>
    <name type="synonym">Filaria loa</name>
    <dbReference type="NCBI Taxonomy" id="7209"/>
    <lineage>
        <taxon>Eukaryota</taxon>
        <taxon>Metazoa</taxon>
        <taxon>Ecdysozoa</taxon>
        <taxon>Nematoda</taxon>
        <taxon>Chromadorea</taxon>
        <taxon>Rhabditida</taxon>
        <taxon>Spirurina</taxon>
        <taxon>Spiruromorpha</taxon>
        <taxon>Filarioidea</taxon>
        <taxon>Onchocercidae</taxon>
        <taxon>Loa</taxon>
    </lineage>
</organism>
<dbReference type="FunFam" id="3.30.50.10:FF:000030">
    <property type="entry name" value="Nuclear Hormone Receptor family"/>
    <property type="match status" value="1"/>
</dbReference>
<dbReference type="GO" id="GO:0005634">
    <property type="term" value="C:nucleus"/>
    <property type="evidence" value="ECO:0007669"/>
    <property type="project" value="UniProtKB-SubCell"/>
</dbReference>
<reference evidence="12" key="1">
    <citation type="submission" date="2012-04" db="EMBL/GenBank/DDBJ databases">
        <title>The Genome Sequence of Loa loa.</title>
        <authorList>
            <consortium name="The Broad Institute Genome Sequencing Platform"/>
            <consortium name="Broad Institute Genome Sequencing Center for Infectious Disease"/>
            <person name="Nutman T.B."/>
            <person name="Fink D.L."/>
            <person name="Russ C."/>
            <person name="Young S."/>
            <person name="Zeng Q."/>
            <person name="Gargeya S."/>
            <person name="Alvarado L."/>
            <person name="Berlin A."/>
            <person name="Chapman S.B."/>
            <person name="Chen Z."/>
            <person name="Freedman E."/>
            <person name="Gellesch M."/>
            <person name="Goldberg J."/>
            <person name="Griggs A."/>
            <person name="Gujja S."/>
            <person name="Heilman E.R."/>
            <person name="Heiman D."/>
            <person name="Howarth C."/>
            <person name="Mehta T."/>
            <person name="Neiman D."/>
            <person name="Pearson M."/>
            <person name="Roberts A."/>
            <person name="Saif S."/>
            <person name="Shea T."/>
            <person name="Shenoy N."/>
            <person name="Sisk P."/>
            <person name="Stolte C."/>
            <person name="Sykes S."/>
            <person name="White J."/>
            <person name="Yandava C."/>
            <person name="Haas B."/>
            <person name="Henn M.R."/>
            <person name="Nusbaum C."/>
            <person name="Birren B."/>
        </authorList>
    </citation>
    <scope>NUCLEOTIDE SEQUENCE [LARGE SCALE GENOMIC DNA]</scope>
</reference>
<dbReference type="STRING" id="7209.A0A1I7VCG7"/>
<keyword evidence="12" id="KW-1185">Reference proteome</keyword>